<keyword evidence="9" id="KW-1185">Reference proteome</keyword>
<dbReference type="EMBL" id="SMGD01000002">
    <property type="protein sequence ID" value="TCK63300.1"/>
    <property type="molecule type" value="Genomic_DNA"/>
</dbReference>
<dbReference type="PANTHER" id="PTHR30106:SF2">
    <property type="entry name" value="UPF0324 INNER MEMBRANE PROTEIN YEIH"/>
    <property type="match status" value="1"/>
</dbReference>
<evidence type="ECO:0000256" key="4">
    <source>
        <dbReference type="ARBA" id="ARBA00022692"/>
    </source>
</evidence>
<feature type="transmembrane region" description="Helical" evidence="7">
    <location>
        <begin position="278"/>
        <end position="299"/>
    </location>
</feature>
<comment type="subcellular location">
    <subcellularLocation>
        <location evidence="1">Cell membrane</location>
        <topology evidence="1">Multi-pass membrane protein</topology>
    </subcellularLocation>
</comment>
<name>A0A4R1KGN3_9GAMM</name>
<accession>A0A4R1KGN3</accession>
<dbReference type="PANTHER" id="PTHR30106">
    <property type="entry name" value="INNER MEMBRANE PROTEIN YEIH-RELATED"/>
    <property type="match status" value="1"/>
</dbReference>
<gene>
    <name evidence="8" type="ORF">EV690_0185</name>
</gene>
<comment type="similarity">
    <text evidence="2">Belongs to the UPF0324 family.</text>
</comment>
<dbReference type="Proteomes" id="UP000295565">
    <property type="component" value="Unassembled WGS sequence"/>
</dbReference>
<organism evidence="8 9">
    <name type="scientific">Celerinatantimonas diazotrophica</name>
    <dbReference type="NCBI Taxonomy" id="412034"/>
    <lineage>
        <taxon>Bacteria</taxon>
        <taxon>Pseudomonadati</taxon>
        <taxon>Pseudomonadota</taxon>
        <taxon>Gammaproteobacteria</taxon>
        <taxon>Celerinatantimonadaceae</taxon>
        <taxon>Celerinatantimonas</taxon>
    </lineage>
</organism>
<reference evidence="8 9" key="1">
    <citation type="submission" date="2019-03" db="EMBL/GenBank/DDBJ databases">
        <title>Genomic Encyclopedia of Type Strains, Phase IV (KMG-IV): sequencing the most valuable type-strain genomes for metagenomic binning, comparative biology and taxonomic classification.</title>
        <authorList>
            <person name="Goeker M."/>
        </authorList>
    </citation>
    <scope>NUCLEOTIDE SEQUENCE [LARGE SCALE GENOMIC DNA]</scope>
    <source>
        <strain evidence="8 9">DSM 18577</strain>
    </source>
</reference>
<evidence type="ECO:0000313" key="9">
    <source>
        <dbReference type="Proteomes" id="UP000295565"/>
    </source>
</evidence>
<keyword evidence="6 7" id="KW-0472">Membrane</keyword>
<feature type="transmembrane region" description="Helical" evidence="7">
    <location>
        <begin position="92"/>
        <end position="109"/>
    </location>
</feature>
<feature type="transmembrane region" description="Helical" evidence="7">
    <location>
        <begin position="121"/>
        <end position="143"/>
    </location>
</feature>
<evidence type="ECO:0000256" key="5">
    <source>
        <dbReference type="ARBA" id="ARBA00022989"/>
    </source>
</evidence>
<feature type="transmembrane region" description="Helical" evidence="7">
    <location>
        <begin position="67"/>
        <end position="86"/>
    </location>
</feature>
<keyword evidence="4 7" id="KW-0812">Transmembrane</keyword>
<evidence type="ECO:0000313" key="8">
    <source>
        <dbReference type="EMBL" id="TCK63300.1"/>
    </source>
</evidence>
<dbReference type="Pfam" id="PF03601">
    <property type="entry name" value="Cons_hypoth698"/>
    <property type="match status" value="1"/>
</dbReference>
<feature type="transmembrane region" description="Helical" evidence="7">
    <location>
        <begin position="212"/>
        <end position="233"/>
    </location>
</feature>
<evidence type="ECO:0000256" key="7">
    <source>
        <dbReference type="SAM" id="Phobius"/>
    </source>
</evidence>
<comment type="caution">
    <text evidence="8">The sequence shown here is derived from an EMBL/GenBank/DDBJ whole genome shotgun (WGS) entry which is preliminary data.</text>
</comment>
<evidence type="ECO:0000256" key="2">
    <source>
        <dbReference type="ARBA" id="ARBA00007977"/>
    </source>
</evidence>
<dbReference type="InterPro" id="IPR018383">
    <property type="entry name" value="UPF0324_pro"/>
</dbReference>
<dbReference type="AlphaFoldDB" id="A0A4R1KGN3"/>
<feature type="transmembrane region" description="Helical" evidence="7">
    <location>
        <begin position="28"/>
        <end position="46"/>
    </location>
</feature>
<dbReference type="GO" id="GO:0005886">
    <property type="term" value="C:plasma membrane"/>
    <property type="evidence" value="ECO:0007669"/>
    <property type="project" value="UniProtKB-SubCell"/>
</dbReference>
<evidence type="ECO:0000256" key="6">
    <source>
        <dbReference type="ARBA" id="ARBA00023136"/>
    </source>
</evidence>
<feature type="transmembrane region" description="Helical" evidence="7">
    <location>
        <begin position="311"/>
        <end position="334"/>
    </location>
</feature>
<dbReference type="RefSeq" id="WP_131911059.1">
    <property type="nucleotide sequence ID" value="NZ_OU594967.1"/>
</dbReference>
<dbReference type="OrthoDB" id="9805703at2"/>
<dbReference type="InterPro" id="IPR004630">
    <property type="entry name" value="UPF0324_YeiH-like"/>
</dbReference>
<evidence type="ECO:0000256" key="1">
    <source>
        <dbReference type="ARBA" id="ARBA00004651"/>
    </source>
</evidence>
<feature type="transmembrane region" description="Helical" evidence="7">
    <location>
        <begin position="253"/>
        <end position="272"/>
    </location>
</feature>
<dbReference type="NCBIfam" id="TIGR00698">
    <property type="entry name" value="YeiH family putative sulfate export transporter"/>
    <property type="match status" value="1"/>
</dbReference>
<feature type="transmembrane region" description="Helical" evidence="7">
    <location>
        <begin position="149"/>
        <end position="170"/>
    </location>
</feature>
<keyword evidence="5 7" id="KW-1133">Transmembrane helix</keyword>
<sequence length="338" mass="36062">MKTLFPGLMLTLVTALIGSVISHYVSQWVALSPLMVGLILGIIIANSPLEGRLHPAAQGLGFSQSRLLRLGVMLFGLHITVSELIAIGWPGIGLAVVMVSSVLIVGYWLGTRVFKLPAELALLTASGTGICGAAAVMAVDPVIKPKDEYVVVAVATVVIFGTLAMFGYPLIFPFLHMSQDAFAALAGSTTHEVAQVVVIGESISPQAANVAVIVKLARVMLLAPVLLIISWLWQRRTAAQSNTGTQSRGKITIPWFAFGFIAVVLINGYLPITHSIRSALLEFDTLILAMAMSALGFNTRLKNIRASSAKALLLALCLFVMMVTISSTLIHFFWPATL</sequence>
<evidence type="ECO:0000256" key="3">
    <source>
        <dbReference type="ARBA" id="ARBA00022475"/>
    </source>
</evidence>
<keyword evidence="3" id="KW-1003">Cell membrane</keyword>
<proteinExistence type="inferred from homology"/>
<protein>
    <submittedName>
        <fullName evidence="8">Putative integral membrane protein (TIGR00698 family)</fullName>
    </submittedName>
</protein>